<keyword evidence="2" id="KW-1185">Reference proteome</keyword>
<comment type="caution">
    <text evidence="1">The sequence shown here is derived from an EMBL/GenBank/DDBJ whole genome shotgun (WGS) entry which is preliminary data.</text>
</comment>
<dbReference type="AlphaFoldDB" id="A0AAW1UVF6"/>
<dbReference type="Proteomes" id="UP001431783">
    <property type="component" value="Unassembled WGS sequence"/>
</dbReference>
<feature type="non-terminal residue" evidence="1">
    <location>
        <position position="1"/>
    </location>
</feature>
<protein>
    <submittedName>
        <fullName evidence="1">Uncharacterized protein</fullName>
    </submittedName>
</protein>
<organism evidence="1 2">
    <name type="scientific">Henosepilachna vigintioctopunctata</name>
    <dbReference type="NCBI Taxonomy" id="420089"/>
    <lineage>
        <taxon>Eukaryota</taxon>
        <taxon>Metazoa</taxon>
        <taxon>Ecdysozoa</taxon>
        <taxon>Arthropoda</taxon>
        <taxon>Hexapoda</taxon>
        <taxon>Insecta</taxon>
        <taxon>Pterygota</taxon>
        <taxon>Neoptera</taxon>
        <taxon>Endopterygota</taxon>
        <taxon>Coleoptera</taxon>
        <taxon>Polyphaga</taxon>
        <taxon>Cucujiformia</taxon>
        <taxon>Coccinelloidea</taxon>
        <taxon>Coccinellidae</taxon>
        <taxon>Epilachninae</taxon>
        <taxon>Epilachnini</taxon>
        <taxon>Henosepilachna</taxon>
    </lineage>
</organism>
<evidence type="ECO:0000313" key="2">
    <source>
        <dbReference type="Proteomes" id="UP001431783"/>
    </source>
</evidence>
<sequence>MTYMCMNTTPLRKLLLQWFSEDEAPHDLESEDKSQPDITLMLSQNINFSSSEIDLKKGFWDYFKHVPLLLPKSSSC</sequence>
<evidence type="ECO:0000313" key="1">
    <source>
        <dbReference type="EMBL" id="KAK9886823.1"/>
    </source>
</evidence>
<reference evidence="1 2" key="1">
    <citation type="submission" date="2023-03" db="EMBL/GenBank/DDBJ databases">
        <title>Genome insight into feeding habits of ladybird beetles.</title>
        <authorList>
            <person name="Li H.-S."/>
            <person name="Huang Y.-H."/>
            <person name="Pang H."/>
        </authorList>
    </citation>
    <scope>NUCLEOTIDE SEQUENCE [LARGE SCALE GENOMIC DNA]</scope>
    <source>
        <strain evidence="1">SYSU_2023b</strain>
        <tissue evidence="1">Whole body</tissue>
    </source>
</reference>
<name>A0AAW1UVF6_9CUCU</name>
<gene>
    <name evidence="1" type="ORF">WA026_018475</name>
</gene>
<proteinExistence type="predicted"/>
<dbReference type="EMBL" id="JARQZJ010000102">
    <property type="protein sequence ID" value="KAK9886823.1"/>
    <property type="molecule type" value="Genomic_DNA"/>
</dbReference>
<accession>A0AAW1UVF6</accession>